<name>A0A4Y3WV94_9PSEU</name>
<reference evidence="1 2" key="1">
    <citation type="submission" date="2019-06" db="EMBL/GenBank/DDBJ databases">
        <title>Whole genome shotgun sequence of Pseudonocardia hydrocarbonoxydans NBRC 14498.</title>
        <authorList>
            <person name="Hosoyama A."/>
            <person name="Uohara A."/>
            <person name="Ohji S."/>
            <person name="Ichikawa N."/>
        </authorList>
    </citation>
    <scope>NUCLEOTIDE SEQUENCE [LARGE SCALE GENOMIC DNA]</scope>
    <source>
        <strain evidence="1 2">NBRC 14498</strain>
    </source>
</reference>
<organism evidence="1 2">
    <name type="scientific">Pseudonocardia hydrocarbonoxydans</name>
    <dbReference type="NCBI Taxonomy" id="76726"/>
    <lineage>
        <taxon>Bacteria</taxon>
        <taxon>Bacillati</taxon>
        <taxon>Actinomycetota</taxon>
        <taxon>Actinomycetes</taxon>
        <taxon>Pseudonocardiales</taxon>
        <taxon>Pseudonocardiaceae</taxon>
        <taxon>Pseudonocardia</taxon>
    </lineage>
</organism>
<comment type="caution">
    <text evidence="1">The sequence shown here is derived from an EMBL/GenBank/DDBJ whole genome shotgun (WGS) entry which is preliminary data.</text>
</comment>
<sequence>MPLYDAAVRALRAYADAIHERNAAVRRLITLPRAERHRGVRVYRADTPSVGEVLVDGHTYRLQDGTEHVKRVFGAAHVSVTNFRPVDTRHYRVDDRDPGVVAEGRAVLAERG</sequence>
<keyword evidence="2" id="KW-1185">Reference proteome</keyword>
<protein>
    <submittedName>
        <fullName evidence="1">Uncharacterized protein</fullName>
    </submittedName>
</protein>
<gene>
    <name evidence="1" type="ORF">PHY01_50850</name>
</gene>
<dbReference type="AlphaFoldDB" id="A0A4Y3WV94"/>
<dbReference type="EMBL" id="BJNG01000057">
    <property type="protein sequence ID" value="GEC22802.1"/>
    <property type="molecule type" value="Genomic_DNA"/>
</dbReference>
<evidence type="ECO:0000313" key="1">
    <source>
        <dbReference type="EMBL" id="GEC22802.1"/>
    </source>
</evidence>
<accession>A0A4Y3WV94</accession>
<evidence type="ECO:0000313" key="2">
    <source>
        <dbReference type="Proteomes" id="UP000320338"/>
    </source>
</evidence>
<proteinExistence type="predicted"/>
<dbReference type="Proteomes" id="UP000320338">
    <property type="component" value="Unassembled WGS sequence"/>
</dbReference>